<evidence type="ECO:0000256" key="1">
    <source>
        <dbReference type="SAM" id="MobiDB-lite"/>
    </source>
</evidence>
<reference evidence="2 3" key="1">
    <citation type="journal article" date="2015" name="Proc. Natl. Acad. Sci. U.S.A.">
        <title>The resurrection genome of Boea hygrometrica: A blueprint for survival of dehydration.</title>
        <authorList>
            <person name="Xiao L."/>
            <person name="Yang G."/>
            <person name="Zhang L."/>
            <person name="Yang X."/>
            <person name="Zhao S."/>
            <person name="Ji Z."/>
            <person name="Zhou Q."/>
            <person name="Hu M."/>
            <person name="Wang Y."/>
            <person name="Chen M."/>
            <person name="Xu Y."/>
            <person name="Jin H."/>
            <person name="Xiao X."/>
            <person name="Hu G."/>
            <person name="Bao F."/>
            <person name="Hu Y."/>
            <person name="Wan P."/>
            <person name="Li L."/>
            <person name="Deng X."/>
            <person name="Kuang T."/>
            <person name="Xiang C."/>
            <person name="Zhu J.K."/>
            <person name="Oliver M.J."/>
            <person name="He Y."/>
        </authorList>
    </citation>
    <scope>NUCLEOTIDE SEQUENCE [LARGE SCALE GENOMIC DNA]</scope>
    <source>
        <strain evidence="3">cv. XS01</strain>
    </source>
</reference>
<organism evidence="2 3">
    <name type="scientific">Dorcoceras hygrometricum</name>
    <dbReference type="NCBI Taxonomy" id="472368"/>
    <lineage>
        <taxon>Eukaryota</taxon>
        <taxon>Viridiplantae</taxon>
        <taxon>Streptophyta</taxon>
        <taxon>Embryophyta</taxon>
        <taxon>Tracheophyta</taxon>
        <taxon>Spermatophyta</taxon>
        <taxon>Magnoliopsida</taxon>
        <taxon>eudicotyledons</taxon>
        <taxon>Gunneridae</taxon>
        <taxon>Pentapetalae</taxon>
        <taxon>asterids</taxon>
        <taxon>lamiids</taxon>
        <taxon>Lamiales</taxon>
        <taxon>Gesneriaceae</taxon>
        <taxon>Didymocarpoideae</taxon>
        <taxon>Trichosporeae</taxon>
        <taxon>Loxocarpinae</taxon>
        <taxon>Dorcoceras</taxon>
    </lineage>
</organism>
<feature type="compositionally biased region" description="Polar residues" evidence="1">
    <location>
        <begin position="165"/>
        <end position="174"/>
    </location>
</feature>
<dbReference type="EMBL" id="KQ992415">
    <property type="protein sequence ID" value="KZV50442.1"/>
    <property type="molecule type" value="Genomic_DNA"/>
</dbReference>
<dbReference type="AlphaFoldDB" id="A0A2Z7CTL5"/>
<accession>A0A2Z7CTL5</accession>
<evidence type="ECO:0000313" key="2">
    <source>
        <dbReference type="EMBL" id="KZV50442.1"/>
    </source>
</evidence>
<name>A0A2Z7CTL5_9LAMI</name>
<protein>
    <submittedName>
        <fullName evidence="2">Protein LUTEIN DEFICIENT 5, chloroplastic</fullName>
    </submittedName>
</protein>
<gene>
    <name evidence="2" type="ORF">F511_36207</name>
</gene>
<evidence type="ECO:0000313" key="3">
    <source>
        <dbReference type="Proteomes" id="UP000250235"/>
    </source>
</evidence>
<keyword evidence="3" id="KW-1185">Reference proteome</keyword>
<sequence length="174" mass="20127">MFLDQLKIEYQIRPEKVQLWIRSQEQLSDRTYNEQLRAYKAFRLVKVCIAQDFSIVKRISNQIRSNQLILPLLSSPAVAAAVAACRRRRRKSRSDHFGEEIPSLKSSSSFLVQTDEGIGISVVDRIRRPKPPTVEVPISSCIDRSRAPKFNSSAVPRERDPDPSLRQQFQERYQ</sequence>
<proteinExistence type="predicted"/>
<feature type="region of interest" description="Disordered" evidence="1">
    <location>
        <begin position="133"/>
        <end position="174"/>
    </location>
</feature>
<dbReference type="Proteomes" id="UP000250235">
    <property type="component" value="Unassembled WGS sequence"/>
</dbReference>